<gene>
    <name evidence="1" type="ORF">H3H32_11190</name>
</gene>
<evidence type="ECO:0000313" key="2">
    <source>
        <dbReference type="Proteomes" id="UP000515369"/>
    </source>
</evidence>
<accession>A0A7G5H2R5</accession>
<keyword evidence="2" id="KW-1185">Reference proteome</keyword>
<reference evidence="1 2" key="1">
    <citation type="submission" date="2020-07" db="EMBL/GenBank/DDBJ databases">
        <title>Spirosoma foliorum sp. nov., isolated from the leaves on the Nejang mountain Korea, Republic of.</title>
        <authorList>
            <person name="Ho H."/>
            <person name="Lee Y.-J."/>
            <person name="Nurcahyanto D.-A."/>
            <person name="Kim S.-G."/>
        </authorList>
    </citation>
    <scope>NUCLEOTIDE SEQUENCE [LARGE SCALE GENOMIC DNA]</scope>
    <source>
        <strain evidence="1 2">PL0136</strain>
    </source>
</reference>
<dbReference type="AlphaFoldDB" id="A0A7G5H2R5"/>
<dbReference type="Proteomes" id="UP000515369">
    <property type="component" value="Chromosome"/>
</dbReference>
<dbReference type="EMBL" id="CP059732">
    <property type="protein sequence ID" value="QMW05407.1"/>
    <property type="molecule type" value="Genomic_DNA"/>
</dbReference>
<organism evidence="1 2">
    <name type="scientific">Spirosoma foliorum</name>
    <dbReference type="NCBI Taxonomy" id="2710596"/>
    <lineage>
        <taxon>Bacteria</taxon>
        <taxon>Pseudomonadati</taxon>
        <taxon>Bacteroidota</taxon>
        <taxon>Cytophagia</taxon>
        <taxon>Cytophagales</taxon>
        <taxon>Cytophagaceae</taxon>
        <taxon>Spirosoma</taxon>
    </lineage>
</organism>
<dbReference type="RefSeq" id="WP_182462772.1">
    <property type="nucleotide sequence ID" value="NZ_CP059732.1"/>
</dbReference>
<evidence type="ECO:0000313" key="1">
    <source>
        <dbReference type="EMBL" id="QMW05407.1"/>
    </source>
</evidence>
<sequence length="159" mass="18583">MTALVAWLTLVGLICQLYLQRTHNEKSLKPLGQIDLEDRQGHLYVRITNNGLGPMIIDRFVFYKDGKKYTAIKECLPLDRQSYTAIEVNESVQKVILPNGHLIIFETRLEAGKEDARRVRQQLSPITLTVEFHDIYDNRMIIERDFQWFARHEVKEGQV</sequence>
<name>A0A7G5H2R5_9BACT</name>
<protein>
    <submittedName>
        <fullName evidence="1">Uncharacterized protein</fullName>
    </submittedName>
</protein>
<dbReference type="KEGG" id="sfol:H3H32_11190"/>
<proteinExistence type="predicted"/>